<organism evidence="2 3">
    <name type="scientific">Ensete ventricosum</name>
    <name type="common">Abyssinian banana</name>
    <name type="synonym">Musa ensete</name>
    <dbReference type="NCBI Taxonomy" id="4639"/>
    <lineage>
        <taxon>Eukaryota</taxon>
        <taxon>Viridiplantae</taxon>
        <taxon>Streptophyta</taxon>
        <taxon>Embryophyta</taxon>
        <taxon>Tracheophyta</taxon>
        <taxon>Spermatophyta</taxon>
        <taxon>Magnoliopsida</taxon>
        <taxon>Liliopsida</taxon>
        <taxon>Zingiberales</taxon>
        <taxon>Musaceae</taxon>
        <taxon>Ensete</taxon>
    </lineage>
</organism>
<name>A0A426X053_ENSVE</name>
<accession>A0A426X053</accession>
<evidence type="ECO:0000313" key="3">
    <source>
        <dbReference type="Proteomes" id="UP000287651"/>
    </source>
</evidence>
<dbReference type="Proteomes" id="UP000287651">
    <property type="component" value="Unassembled WGS sequence"/>
</dbReference>
<reference evidence="2 3" key="1">
    <citation type="journal article" date="2014" name="Agronomy (Basel)">
        <title>A Draft Genome Sequence for Ensete ventricosum, the Drought-Tolerant Tree Against Hunger.</title>
        <authorList>
            <person name="Harrison J."/>
            <person name="Moore K.A."/>
            <person name="Paszkiewicz K."/>
            <person name="Jones T."/>
            <person name="Grant M."/>
            <person name="Ambacheew D."/>
            <person name="Muzemil S."/>
            <person name="Studholme D.J."/>
        </authorList>
    </citation>
    <scope>NUCLEOTIDE SEQUENCE [LARGE SCALE GENOMIC DNA]</scope>
</reference>
<proteinExistence type="predicted"/>
<feature type="coiled-coil region" evidence="1">
    <location>
        <begin position="7"/>
        <end position="48"/>
    </location>
</feature>
<sequence length="116" mass="12958">MNKGLNVGVSQELAMAAERQVKELEAEIERIRAELESHRSQRRELEQEVLLLCFSLDGAQNDQARLEGDVLLLIEAAAFLEAELKTEGQNAVAAYKASRGFESGLEKMRKVSTRIL</sequence>
<dbReference type="AlphaFoldDB" id="A0A426X053"/>
<comment type="caution">
    <text evidence="2">The sequence shown here is derived from an EMBL/GenBank/DDBJ whole genome shotgun (WGS) entry which is preliminary data.</text>
</comment>
<protein>
    <submittedName>
        <fullName evidence="2">Uncharacterized protein</fullName>
    </submittedName>
</protein>
<dbReference type="EMBL" id="AMZH03030539">
    <property type="protein sequence ID" value="RRT32847.1"/>
    <property type="molecule type" value="Genomic_DNA"/>
</dbReference>
<evidence type="ECO:0000313" key="2">
    <source>
        <dbReference type="EMBL" id="RRT32847.1"/>
    </source>
</evidence>
<dbReference type="Gene3D" id="6.10.250.1080">
    <property type="match status" value="1"/>
</dbReference>
<evidence type="ECO:0000256" key="1">
    <source>
        <dbReference type="SAM" id="Coils"/>
    </source>
</evidence>
<keyword evidence="1" id="KW-0175">Coiled coil</keyword>
<gene>
    <name evidence="2" type="ORF">B296_00034951</name>
</gene>